<evidence type="ECO:0000256" key="1">
    <source>
        <dbReference type="SAM" id="MobiDB-lite"/>
    </source>
</evidence>
<feature type="non-terminal residue" evidence="2">
    <location>
        <position position="267"/>
    </location>
</feature>
<feature type="compositionally biased region" description="Basic and acidic residues" evidence="1">
    <location>
        <begin position="254"/>
        <end position="267"/>
    </location>
</feature>
<keyword evidence="2" id="KW-0812">Transmembrane</keyword>
<feature type="compositionally biased region" description="Basic residues" evidence="1">
    <location>
        <begin position="156"/>
        <end position="170"/>
    </location>
</feature>
<feature type="compositionally biased region" description="Low complexity" evidence="1">
    <location>
        <begin position="207"/>
        <end position="226"/>
    </location>
</feature>
<feature type="region of interest" description="Disordered" evidence="1">
    <location>
        <begin position="1"/>
        <end position="267"/>
    </location>
</feature>
<name>A0A6J4M329_9ACTN</name>
<protein>
    <submittedName>
        <fullName evidence="2">Transmembrane protein MT2276, clustered with lipoate protein</fullName>
    </submittedName>
</protein>
<accession>A0A6J4M329</accession>
<feature type="non-terminal residue" evidence="2">
    <location>
        <position position="1"/>
    </location>
</feature>
<evidence type="ECO:0000313" key="2">
    <source>
        <dbReference type="EMBL" id="CAA9346794.1"/>
    </source>
</evidence>
<reference evidence="2" key="1">
    <citation type="submission" date="2020-02" db="EMBL/GenBank/DDBJ databases">
        <authorList>
            <person name="Meier V. D."/>
        </authorList>
    </citation>
    <scope>NUCLEOTIDE SEQUENCE</scope>
    <source>
        <strain evidence="2">AVDCRST_MAG36</strain>
    </source>
</reference>
<feature type="compositionally biased region" description="Low complexity" evidence="1">
    <location>
        <begin position="171"/>
        <end position="188"/>
    </location>
</feature>
<dbReference type="AlphaFoldDB" id="A0A6J4M329"/>
<gene>
    <name evidence="2" type="ORF">AVDCRST_MAG36-1687</name>
</gene>
<sequence length="267" mass="28445">GTNRQHPPGQHASEGRRADGSPGVNRGHPVPPRRSAREDGTDGRWPVRPAAPGLPVDQGDRPQDRLGPAGDVPVHDRGGLRAALPAAPRLGGPRRAVCADDRRPGHPHRVHPPGDHRAVQADRGQARCCPGGPQRPQARLAHRPGDRVQPEPGRRPPGRRTARHRARRRGQPVPRQAAARPGAAQARPGGRRDAPARDRRRQRRRTGAAAEALQDRPQAQARGQAGADHRHPGPAQGAGRDTLCGAAAEGTGPHVHEGDARQPARSL</sequence>
<dbReference type="EMBL" id="CADCUH010000110">
    <property type="protein sequence ID" value="CAA9346794.1"/>
    <property type="molecule type" value="Genomic_DNA"/>
</dbReference>
<organism evidence="2">
    <name type="scientific">uncultured Nocardioidaceae bacterium</name>
    <dbReference type="NCBI Taxonomy" id="253824"/>
    <lineage>
        <taxon>Bacteria</taxon>
        <taxon>Bacillati</taxon>
        <taxon>Actinomycetota</taxon>
        <taxon>Actinomycetes</taxon>
        <taxon>Propionibacteriales</taxon>
        <taxon>Nocardioidaceae</taxon>
        <taxon>environmental samples</taxon>
    </lineage>
</organism>
<feature type="compositionally biased region" description="Low complexity" evidence="1">
    <location>
        <begin position="80"/>
        <end position="96"/>
    </location>
</feature>
<proteinExistence type="predicted"/>
<feature type="compositionally biased region" description="Basic and acidic residues" evidence="1">
    <location>
        <begin position="143"/>
        <end position="154"/>
    </location>
</feature>
<keyword evidence="2" id="KW-0472">Membrane</keyword>